<feature type="compositionally biased region" description="Low complexity" evidence="1">
    <location>
        <begin position="171"/>
        <end position="184"/>
    </location>
</feature>
<feature type="compositionally biased region" description="Low complexity" evidence="1">
    <location>
        <begin position="311"/>
        <end position="329"/>
    </location>
</feature>
<keyword evidence="3" id="KW-1185">Reference proteome</keyword>
<feature type="region of interest" description="Disordered" evidence="1">
    <location>
        <begin position="456"/>
        <end position="477"/>
    </location>
</feature>
<feature type="compositionally biased region" description="Polar residues" evidence="1">
    <location>
        <begin position="246"/>
        <end position="264"/>
    </location>
</feature>
<feature type="region of interest" description="Disordered" evidence="1">
    <location>
        <begin position="552"/>
        <end position="617"/>
    </location>
</feature>
<evidence type="ECO:0000313" key="3">
    <source>
        <dbReference type="Proteomes" id="UP000053257"/>
    </source>
</evidence>
<sequence>MEGDTPLSPARRPQNWEVLKALESVSPPSPSPSFGSDFLATLASTGEIPIFLDQGDDEEDDPLLSPQQRTPIPSYSVDTVQTVGTFGPRRTLLDRQHQFRDSYGSQRSFATSQTEIEPNYITSSSQSTQYLSPHSPSSERGYYDRRVSSSSSRFTLATYLAPNQKRSPEVGSLPGSPRLSPSNSIWNTSSPSHDALNLPDSYSRSPSIGASLSTIVFAAGSGAVSPAVSTGLATDAQLYASRHRQQSGSATPTQSGQIDFSTTRPFPADNDDSRTPHFRSSRSRPSSPLSGLALGYLGPRPRTRSSATAKSNDSGCSGHSGHSGRSNQSAQSVRIGPLRELVVQVPGLPPVLSWLQTVQLELWIDQEGFRLARPTFALSGYTIASTSDDEPDVVEALIHGSAEFQPTEPQRFIFHHHTLDPPPVLRKLTMAGDDSRDYISRQASLSIKTNGVYSVSGTEHFESGPPSPHSSAQPHAAHHPLKLTWHFDYRVEDGAGRARGRPGDKVLTPLAFACSPGVLHPTHGKKIKIMQVVRKSLTPKLTSEKLEADVRIRVQTDPPPPGDEAPRDSHDDAPHAAGVVVGHRRTRSTSAQPLVASENWHAAAPEGNRGGAKKNRTASLAIGSRVEPRPLAAVDPLVTSLSVNRRTSPPEDSLQQLSRHILSPTDLALLLNESSRHPEHVARLSTSLRPPPRKRK</sequence>
<dbReference type="HOGENOM" id="CLU_380888_0_0_1"/>
<feature type="region of interest" description="Disordered" evidence="1">
    <location>
        <begin position="159"/>
        <end position="198"/>
    </location>
</feature>
<name>A0A0C3SDZ6_PHLG1</name>
<evidence type="ECO:0000313" key="2">
    <source>
        <dbReference type="EMBL" id="KIP10080.1"/>
    </source>
</evidence>
<feature type="region of interest" description="Disordered" evidence="1">
    <location>
        <begin position="50"/>
        <end position="75"/>
    </location>
</feature>
<feature type="compositionally biased region" description="Polar residues" evidence="1">
    <location>
        <begin position="120"/>
        <end position="138"/>
    </location>
</feature>
<organism evidence="2 3">
    <name type="scientific">Phlebiopsis gigantea (strain 11061_1 CR5-6)</name>
    <name type="common">White-rot fungus</name>
    <name type="synonym">Peniophora gigantea</name>
    <dbReference type="NCBI Taxonomy" id="745531"/>
    <lineage>
        <taxon>Eukaryota</taxon>
        <taxon>Fungi</taxon>
        <taxon>Dikarya</taxon>
        <taxon>Basidiomycota</taxon>
        <taxon>Agaricomycotina</taxon>
        <taxon>Agaricomycetes</taxon>
        <taxon>Polyporales</taxon>
        <taxon>Phanerochaetaceae</taxon>
        <taxon>Phlebiopsis</taxon>
    </lineage>
</organism>
<feature type="compositionally biased region" description="Low complexity" evidence="1">
    <location>
        <begin position="283"/>
        <end position="299"/>
    </location>
</feature>
<proteinExistence type="predicted"/>
<accession>A0A0C3SDZ6</accession>
<feature type="region of interest" description="Disordered" evidence="1">
    <location>
        <begin position="120"/>
        <end position="146"/>
    </location>
</feature>
<feature type="region of interest" description="Disordered" evidence="1">
    <location>
        <begin position="241"/>
        <end position="332"/>
    </location>
</feature>
<dbReference type="OrthoDB" id="3269398at2759"/>
<feature type="compositionally biased region" description="Basic and acidic residues" evidence="1">
    <location>
        <begin position="564"/>
        <end position="574"/>
    </location>
</feature>
<feature type="compositionally biased region" description="Polar residues" evidence="1">
    <location>
        <begin position="65"/>
        <end position="75"/>
    </location>
</feature>
<dbReference type="EMBL" id="KN840458">
    <property type="protein sequence ID" value="KIP10080.1"/>
    <property type="molecule type" value="Genomic_DNA"/>
</dbReference>
<protein>
    <submittedName>
        <fullName evidence="2">Uncharacterized protein</fullName>
    </submittedName>
</protein>
<evidence type="ECO:0000256" key="1">
    <source>
        <dbReference type="SAM" id="MobiDB-lite"/>
    </source>
</evidence>
<dbReference type="Proteomes" id="UP000053257">
    <property type="component" value="Unassembled WGS sequence"/>
</dbReference>
<feature type="region of interest" description="Disordered" evidence="1">
    <location>
        <begin position="673"/>
        <end position="696"/>
    </location>
</feature>
<reference evidence="2 3" key="1">
    <citation type="journal article" date="2014" name="PLoS Genet.">
        <title>Analysis of the Phlebiopsis gigantea genome, transcriptome and secretome provides insight into its pioneer colonization strategies of wood.</title>
        <authorList>
            <person name="Hori C."/>
            <person name="Ishida T."/>
            <person name="Igarashi K."/>
            <person name="Samejima M."/>
            <person name="Suzuki H."/>
            <person name="Master E."/>
            <person name="Ferreira P."/>
            <person name="Ruiz-Duenas F.J."/>
            <person name="Held B."/>
            <person name="Canessa P."/>
            <person name="Larrondo L.F."/>
            <person name="Schmoll M."/>
            <person name="Druzhinina I.S."/>
            <person name="Kubicek C.P."/>
            <person name="Gaskell J.A."/>
            <person name="Kersten P."/>
            <person name="St John F."/>
            <person name="Glasner J."/>
            <person name="Sabat G."/>
            <person name="Splinter BonDurant S."/>
            <person name="Syed K."/>
            <person name="Yadav J."/>
            <person name="Mgbeahuruike A.C."/>
            <person name="Kovalchuk A."/>
            <person name="Asiegbu F.O."/>
            <person name="Lackner G."/>
            <person name="Hoffmeister D."/>
            <person name="Rencoret J."/>
            <person name="Gutierrez A."/>
            <person name="Sun H."/>
            <person name="Lindquist E."/>
            <person name="Barry K."/>
            <person name="Riley R."/>
            <person name="Grigoriev I.V."/>
            <person name="Henrissat B."/>
            <person name="Kues U."/>
            <person name="Berka R.M."/>
            <person name="Martinez A.T."/>
            <person name="Covert S.F."/>
            <person name="Blanchette R.A."/>
            <person name="Cullen D."/>
        </authorList>
    </citation>
    <scope>NUCLEOTIDE SEQUENCE [LARGE SCALE GENOMIC DNA]</scope>
    <source>
        <strain evidence="2 3">11061_1 CR5-6</strain>
    </source>
</reference>
<gene>
    <name evidence="2" type="ORF">PHLGIDRAFT_272562</name>
</gene>
<dbReference type="AlphaFoldDB" id="A0A0C3SDZ6"/>